<name>A0AAV2ZB93_9STRA</name>
<gene>
    <name evidence="1" type="ORF">N0F65_009488</name>
</gene>
<organism evidence="1 2">
    <name type="scientific">Lagenidium giganteum</name>
    <dbReference type="NCBI Taxonomy" id="4803"/>
    <lineage>
        <taxon>Eukaryota</taxon>
        <taxon>Sar</taxon>
        <taxon>Stramenopiles</taxon>
        <taxon>Oomycota</taxon>
        <taxon>Peronosporomycetes</taxon>
        <taxon>Pythiales</taxon>
        <taxon>Pythiaceae</taxon>
    </lineage>
</organism>
<evidence type="ECO:0000313" key="1">
    <source>
        <dbReference type="EMBL" id="DBA04253.1"/>
    </source>
</evidence>
<reference evidence="1" key="2">
    <citation type="journal article" date="2023" name="Microbiol Resour">
        <title>Decontamination and Annotation of the Draft Genome Sequence of the Oomycete Lagenidium giganteum ARSEF 373.</title>
        <authorList>
            <person name="Morgan W.R."/>
            <person name="Tartar A."/>
        </authorList>
    </citation>
    <scope>NUCLEOTIDE SEQUENCE</scope>
    <source>
        <strain evidence="1">ARSEF 373</strain>
    </source>
</reference>
<reference evidence="1" key="1">
    <citation type="submission" date="2022-11" db="EMBL/GenBank/DDBJ databases">
        <authorList>
            <person name="Morgan W.R."/>
            <person name="Tartar A."/>
        </authorList>
    </citation>
    <scope>NUCLEOTIDE SEQUENCE</scope>
    <source>
        <strain evidence="1">ARSEF 373</strain>
    </source>
</reference>
<dbReference type="Proteomes" id="UP001146120">
    <property type="component" value="Unassembled WGS sequence"/>
</dbReference>
<sequence length="78" mass="9180">VDKWVNRTPEQRYRTSTTRHVSGIPSRLQRLELFRACSPGEFESHRFHISAIMLSSSYSVCFQRDHLWTSALTPDRRS</sequence>
<comment type="caution">
    <text evidence="1">The sequence shown here is derived from an EMBL/GenBank/DDBJ whole genome shotgun (WGS) entry which is preliminary data.</text>
</comment>
<dbReference type="EMBL" id="DAKRPA010000010">
    <property type="protein sequence ID" value="DBA04253.1"/>
    <property type="molecule type" value="Genomic_DNA"/>
</dbReference>
<proteinExistence type="predicted"/>
<keyword evidence="2" id="KW-1185">Reference proteome</keyword>
<dbReference type="AlphaFoldDB" id="A0AAV2ZB93"/>
<feature type="non-terminal residue" evidence="1">
    <location>
        <position position="1"/>
    </location>
</feature>
<evidence type="ECO:0000313" key="2">
    <source>
        <dbReference type="Proteomes" id="UP001146120"/>
    </source>
</evidence>
<accession>A0AAV2ZB93</accession>
<protein>
    <submittedName>
        <fullName evidence="1">Uncharacterized protein</fullName>
    </submittedName>
</protein>